<dbReference type="EMBL" id="JELY01002165">
    <property type="protein sequence ID" value="KYF53395.1"/>
    <property type="molecule type" value="Genomic_DNA"/>
</dbReference>
<dbReference type="AlphaFoldDB" id="A0A150PCJ2"/>
<dbReference type="Proteomes" id="UP000075420">
    <property type="component" value="Unassembled WGS sequence"/>
</dbReference>
<accession>A0A150PCJ2</accession>
<gene>
    <name evidence="2" type="ORF">BE08_28240</name>
</gene>
<feature type="compositionally biased region" description="Low complexity" evidence="1">
    <location>
        <begin position="70"/>
        <end position="82"/>
    </location>
</feature>
<feature type="region of interest" description="Disordered" evidence="1">
    <location>
        <begin position="57"/>
        <end position="97"/>
    </location>
</feature>
<protein>
    <submittedName>
        <fullName evidence="2">Uncharacterized protein</fullName>
    </submittedName>
</protein>
<comment type="caution">
    <text evidence="2">The sequence shown here is derived from an EMBL/GenBank/DDBJ whole genome shotgun (WGS) entry which is preliminary data.</text>
</comment>
<evidence type="ECO:0000256" key="1">
    <source>
        <dbReference type="SAM" id="MobiDB-lite"/>
    </source>
</evidence>
<proteinExistence type="predicted"/>
<organism evidence="2 3">
    <name type="scientific">Sorangium cellulosum</name>
    <name type="common">Polyangium cellulosum</name>
    <dbReference type="NCBI Taxonomy" id="56"/>
    <lineage>
        <taxon>Bacteria</taxon>
        <taxon>Pseudomonadati</taxon>
        <taxon>Myxococcota</taxon>
        <taxon>Polyangia</taxon>
        <taxon>Polyangiales</taxon>
        <taxon>Polyangiaceae</taxon>
        <taxon>Sorangium</taxon>
    </lineage>
</organism>
<evidence type="ECO:0000313" key="3">
    <source>
        <dbReference type="Proteomes" id="UP000075420"/>
    </source>
</evidence>
<reference evidence="2 3" key="1">
    <citation type="submission" date="2014-02" db="EMBL/GenBank/DDBJ databases">
        <title>The small core and large imbalanced accessory genome model reveals a collaborative survival strategy of Sorangium cellulosum strains in nature.</title>
        <authorList>
            <person name="Han K."/>
            <person name="Peng R."/>
            <person name="Blom J."/>
            <person name="Li Y.-Z."/>
        </authorList>
    </citation>
    <scope>NUCLEOTIDE SEQUENCE [LARGE SCALE GENOMIC DNA]</scope>
    <source>
        <strain evidence="2 3">So0157-25</strain>
    </source>
</reference>
<evidence type="ECO:0000313" key="2">
    <source>
        <dbReference type="EMBL" id="KYF53395.1"/>
    </source>
</evidence>
<feature type="compositionally biased region" description="Basic residues" evidence="1">
    <location>
        <begin position="88"/>
        <end position="97"/>
    </location>
</feature>
<name>A0A150PCJ2_SORCE</name>
<sequence>MNTTSREYDPVLVEAVERALAPYRGKLSPELIEHMREEALVLMSAHPYPVALLQTLQQRPPPDESHELARGGAPAAPEAAKGGEPRGLGRRRAARKR</sequence>